<feature type="compositionally biased region" description="Acidic residues" evidence="1">
    <location>
        <begin position="173"/>
        <end position="190"/>
    </location>
</feature>
<sequence>MWRLFRSSLSSNRILATMRMSIFAFILLFSMLLLEQSETLNCENMIIRKPARFGKRFDLVENENNDGDARSTLTTMLTMMMMIKRNRFEPHPCLKIWMRRKKDYQKESIPSFDRTLALPITKASRIARNTYRSYLTPTTNMIDTNLQNNNDNDNLKGAFDNDDRRGNLGLQNIDDDDDDDDDGNGDDQDDRVDFNRLESYGGKMINS</sequence>
<accession>A0A834VD85</accession>
<keyword evidence="4" id="KW-1185">Reference proteome</keyword>
<feature type="region of interest" description="Disordered" evidence="1">
    <location>
        <begin position="145"/>
        <end position="207"/>
    </location>
</feature>
<dbReference type="EMBL" id="WVUK01000065">
    <property type="protein sequence ID" value="KAF7489433.1"/>
    <property type="molecule type" value="Genomic_DNA"/>
</dbReference>
<reference evidence="3" key="3">
    <citation type="submission" date="2022-06" db="UniProtKB">
        <authorList>
            <consortium name="EnsemblMetazoa"/>
        </authorList>
    </citation>
    <scope>IDENTIFICATION</scope>
</reference>
<name>A0A834VD85_SARSC</name>
<protein>
    <submittedName>
        <fullName evidence="2 3">Uncharacterized protein</fullName>
    </submittedName>
</protein>
<gene>
    <name evidence="2" type="ORF">SSS_2935</name>
</gene>
<dbReference type="AlphaFoldDB" id="A0A834VD85"/>
<evidence type="ECO:0000313" key="4">
    <source>
        <dbReference type="Proteomes" id="UP000070412"/>
    </source>
</evidence>
<organism evidence="2">
    <name type="scientific">Sarcoptes scabiei</name>
    <name type="common">Itch mite</name>
    <name type="synonym">Acarus scabiei</name>
    <dbReference type="NCBI Taxonomy" id="52283"/>
    <lineage>
        <taxon>Eukaryota</taxon>
        <taxon>Metazoa</taxon>
        <taxon>Ecdysozoa</taxon>
        <taxon>Arthropoda</taxon>
        <taxon>Chelicerata</taxon>
        <taxon>Arachnida</taxon>
        <taxon>Acari</taxon>
        <taxon>Acariformes</taxon>
        <taxon>Sarcoptiformes</taxon>
        <taxon>Astigmata</taxon>
        <taxon>Psoroptidia</taxon>
        <taxon>Sarcoptoidea</taxon>
        <taxon>Sarcoptidae</taxon>
        <taxon>Sarcoptinae</taxon>
        <taxon>Sarcoptes</taxon>
    </lineage>
</organism>
<reference evidence="2" key="2">
    <citation type="submission" date="2020-01" db="EMBL/GenBank/DDBJ databases">
        <authorList>
            <person name="Korhonen P.K.K."/>
            <person name="Guangxu M.G."/>
            <person name="Wang T.W."/>
            <person name="Stroehlein A.J.S."/>
            <person name="Young N.D."/>
            <person name="Ang C.-S.A."/>
            <person name="Fernando D.W.F."/>
            <person name="Lu H.L."/>
            <person name="Taylor S.T."/>
            <person name="Ehtesham M.E.M."/>
            <person name="Najaraj S.H.N."/>
            <person name="Harsha G.H.G."/>
            <person name="Madugundu A.M."/>
            <person name="Renuse S.R."/>
            <person name="Holt D.H."/>
            <person name="Pandey A.P."/>
            <person name="Papenfuss A.P."/>
            <person name="Gasser R.B.G."/>
            <person name="Fischer K.F."/>
        </authorList>
    </citation>
    <scope>NUCLEOTIDE SEQUENCE</scope>
    <source>
        <strain evidence="2">SSS_KF_BRIS2020</strain>
    </source>
</reference>
<reference evidence="4" key="1">
    <citation type="journal article" date="2020" name="PLoS Negl. Trop. Dis.">
        <title>High-quality nuclear genome for Sarcoptes scabiei-A critical resource for a neglected parasite.</title>
        <authorList>
            <person name="Korhonen P.K."/>
            <person name="Gasser R.B."/>
            <person name="Ma G."/>
            <person name="Wang T."/>
            <person name="Stroehlein A.J."/>
            <person name="Young N.D."/>
            <person name="Ang C.S."/>
            <person name="Fernando D.D."/>
            <person name="Lu H.C."/>
            <person name="Taylor S."/>
            <person name="Reynolds S.L."/>
            <person name="Mofiz E."/>
            <person name="Najaraj S.H."/>
            <person name="Gowda H."/>
            <person name="Madugundu A."/>
            <person name="Renuse S."/>
            <person name="Holt D."/>
            <person name="Pandey A."/>
            <person name="Papenfuss A.T."/>
            <person name="Fischer K."/>
        </authorList>
    </citation>
    <scope>NUCLEOTIDE SEQUENCE [LARGE SCALE GENOMIC DNA]</scope>
</reference>
<dbReference type="Proteomes" id="UP000070412">
    <property type="component" value="Unassembled WGS sequence"/>
</dbReference>
<dbReference type="EnsemblMetazoa" id="SSS_2935s_mrna">
    <property type="protein sequence ID" value="KAF7489433.1"/>
    <property type="gene ID" value="SSS_2935"/>
</dbReference>
<evidence type="ECO:0000313" key="3">
    <source>
        <dbReference type="EnsemblMetazoa" id="KAF7489433.1"/>
    </source>
</evidence>
<evidence type="ECO:0000256" key="1">
    <source>
        <dbReference type="SAM" id="MobiDB-lite"/>
    </source>
</evidence>
<proteinExistence type="predicted"/>
<evidence type="ECO:0000313" key="2">
    <source>
        <dbReference type="EMBL" id="KAF7489433.1"/>
    </source>
</evidence>